<keyword evidence="1" id="KW-1133">Transmembrane helix</keyword>
<dbReference type="STRING" id="1089305.SAMN05444148_1266"/>
<dbReference type="Proteomes" id="UP000184522">
    <property type="component" value="Unassembled WGS sequence"/>
</dbReference>
<sequence length="81" mass="9599">MRLIKIITFIAFIASFVSVICGFTMDVDYSQKLIGFGVMGVFFVVFPLFSYYRWKDKDPKDYMITKDSLDKMRENQKRGKY</sequence>
<feature type="transmembrane region" description="Helical" evidence="1">
    <location>
        <begin position="7"/>
        <end position="27"/>
    </location>
</feature>
<dbReference type="EMBL" id="FQWS01000001">
    <property type="protein sequence ID" value="SHG91593.1"/>
    <property type="molecule type" value="Genomic_DNA"/>
</dbReference>
<reference evidence="3" key="1">
    <citation type="submission" date="2016-11" db="EMBL/GenBank/DDBJ databases">
        <authorList>
            <person name="Varghese N."/>
            <person name="Submissions S."/>
        </authorList>
    </citation>
    <scope>NUCLEOTIDE SEQUENCE [LARGE SCALE GENOMIC DNA]</scope>
    <source>
        <strain evidence="3">DSM 25330</strain>
    </source>
</reference>
<feature type="transmembrane region" description="Helical" evidence="1">
    <location>
        <begin position="33"/>
        <end position="54"/>
    </location>
</feature>
<gene>
    <name evidence="2" type="ORF">SAMN05444148_1266</name>
</gene>
<dbReference type="OrthoDB" id="1145018at2"/>
<evidence type="ECO:0000256" key="1">
    <source>
        <dbReference type="SAM" id="Phobius"/>
    </source>
</evidence>
<protein>
    <submittedName>
        <fullName evidence="2">Uncharacterized protein</fullName>
    </submittedName>
</protein>
<dbReference type="AlphaFoldDB" id="A0A1M5NRP2"/>
<evidence type="ECO:0000313" key="2">
    <source>
        <dbReference type="EMBL" id="SHG91593.1"/>
    </source>
</evidence>
<organism evidence="2 3">
    <name type="scientific">Winogradskyella jejuensis</name>
    <dbReference type="NCBI Taxonomy" id="1089305"/>
    <lineage>
        <taxon>Bacteria</taxon>
        <taxon>Pseudomonadati</taxon>
        <taxon>Bacteroidota</taxon>
        <taxon>Flavobacteriia</taxon>
        <taxon>Flavobacteriales</taxon>
        <taxon>Flavobacteriaceae</taxon>
        <taxon>Winogradskyella</taxon>
    </lineage>
</organism>
<keyword evidence="1" id="KW-0472">Membrane</keyword>
<proteinExistence type="predicted"/>
<evidence type="ECO:0000313" key="3">
    <source>
        <dbReference type="Proteomes" id="UP000184522"/>
    </source>
</evidence>
<name>A0A1M5NRP2_9FLAO</name>
<accession>A0A1M5NRP2</accession>
<keyword evidence="3" id="KW-1185">Reference proteome</keyword>
<dbReference type="RefSeq" id="WP_073084363.1">
    <property type="nucleotide sequence ID" value="NZ_FQWS01000001.1"/>
</dbReference>
<keyword evidence="1" id="KW-0812">Transmembrane</keyword>